<gene>
    <name evidence="3" type="ORF">GCM10009788_48660</name>
</gene>
<sequence>MTPTLDQFERTLLTELRQHVAERAVVPRRRGRRRLAALGAGVLAAGSVATGAVLLSPDPAFAVHEESNGDVVVSISSLKDADGLERALAEHGVDADVTYDADAEPPPAPEAVDEAPEGATFEARGEDGEEVPPPPPGEADCGSIAVELTADGVTFRLTAAAVAADAPLRIETAGGDADGWGSIAVQWEGSVC</sequence>
<name>A0ABN2BFP7_9ACTN</name>
<dbReference type="EMBL" id="BAAAOR010000037">
    <property type="protein sequence ID" value="GAA1540089.1"/>
    <property type="molecule type" value="Genomic_DNA"/>
</dbReference>
<keyword evidence="4" id="KW-1185">Reference proteome</keyword>
<keyword evidence="2" id="KW-0472">Membrane</keyword>
<dbReference type="Proteomes" id="UP001500842">
    <property type="component" value="Unassembled WGS sequence"/>
</dbReference>
<feature type="region of interest" description="Disordered" evidence="1">
    <location>
        <begin position="101"/>
        <end position="141"/>
    </location>
</feature>
<feature type="transmembrane region" description="Helical" evidence="2">
    <location>
        <begin position="35"/>
        <end position="55"/>
    </location>
</feature>
<evidence type="ECO:0000313" key="4">
    <source>
        <dbReference type="Proteomes" id="UP001500842"/>
    </source>
</evidence>
<comment type="caution">
    <text evidence="3">The sequence shown here is derived from an EMBL/GenBank/DDBJ whole genome shotgun (WGS) entry which is preliminary data.</text>
</comment>
<keyword evidence="2" id="KW-1133">Transmembrane helix</keyword>
<evidence type="ECO:0000256" key="2">
    <source>
        <dbReference type="SAM" id="Phobius"/>
    </source>
</evidence>
<dbReference type="RefSeq" id="WP_141004430.1">
    <property type="nucleotide sequence ID" value="NZ_BAAAOR010000037.1"/>
</dbReference>
<organism evidence="3 4">
    <name type="scientific">Nocardioides humi</name>
    <dbReference type="NCBI Taxonomy" id="449461"/>
    <lineage>
        <taxon>Bacteria</taxon>
        <taxon>Bacillati</taxon>
        <taxon>Actinomycetota</taxon>
        <taxon>Actinomycetes</taxon>
        <taxon>Propionibacteriales</taxon>
        <taxon>Nocardioidaceae</taxon>
        <taxon>Nocardioides</taxon>
    </lineage>
</organism>
<accession>A0ABN2BFP7</accession>
<keyword evidence="2" id="KW-0812">Transmembrane</keyword>
<proteinExistence type="predicted"/>
<protein>
    <submittedName>
        <fullName evidence="3">Uncharacterized protein</fullName>
    </submittedName>
</protein>
<evidence type="ECO:0000313" key="3">
    <source>
        <dbReference type="EMBL" id="GAA1540089.1"/>
    </source>
</evidence>
<reference evidence="3 4" key="1">
    <citation type="journal article" date="2019" name="Int. J. Syst. Evol. Microbiol.">
        <title>The Global Catalogue of Microorganisms (GCM) 10K type strain sequencing project: providing services to taxonomists for standard genome sequencing and annotation.</title>
        <authorList>
            <consortium name="The Broad Institute Genomics Platform"/>
            <consortium name="The Broad Institute Genome Sequencing Center for Infectious Disease"/>
            <person name="Wu L."/>
            <person name="Ma J."/>
        </authorList>
    </citation>
    <scope>NUCLEOTIDE SEQUENCE [LARGE SCALE GENOMIC DNA]</scope>
    <source>
        <strain evidence="3 4">JCM 14942</strain>
    </source>
</reference>
<evidence type="ECO:0000256" key="1">
    <source>
        <dbReference type="SAM" id="MobiDB-lite"/>
    </source>
</evidence>